<proteinExistence type="predicted"/>
<gene>
    <name evidence="4" type="primary">xynA1_4</name>
    <name evidence="4" type="ORF">CB4_01015</name>
</gene>
<sequence>MVKKNIVKVVTTVTLLSSFALPVQAATSFVDINNSYAKDAIQKLADAGILNGKGEGVFSPTGTITRQDFAIVLAKALNLDTTHIPTTATFSDIPPTHYAFKYVEAAAKAGLIKGNGNGTFGNEQNLSRQDMAVIFVRALGVDPKGKAANLKFSDAASISDYAKDAVAYAAELGLIQGNSDGTFSPQRIADRQAVASVASKFLKVVETNRDQNPAPNNPGIPTPSQPTKPTPAPATNNSSNTGGSSGGGGSSSSSSRDYTAPTVTLISTSPIVIGNNVIVTSNETGIVYLVPTTENPSNKEQLENLVSGGRAKKASVTSIQTNTSITTEGLLAGSYKTYAMDASGNVSVPTSVIELRIAPVNHDPVVSNPIPPLTSVIKDGAKIVSLANVFSDSDGDVLTYNVVSSNSSVATVGINGTDLTVTPVTAGTSTITVTASDGKGGTKTTSFTVTFTASNHDPNVKNGISSVTAVVTDGPQTVGLADAFEDQDGDTLTYIAESSSDSVAKVEVSGTNLTIKPVSAGEASIKVTANDNKGGTISQTFTITVVPDGVYGAVNATTIVSDTRKAIDESATLLNLTSYKLLSFFQRDQVAQAVLDSKGTGYKSRLEIQDVIDRAVNEIKNGGNERDAVQAVNEATTNEEMWAALRSPKLHLDNSNYKDLEGYELEIVAKYLIDNRGTGYATRDAIQQEFDHIIDMILQDWGDIVADVGALKLEYASGDSRNSVTQNLVLPTVGAKRGASIVWTSSNPDIISNQGVVSRPSGDTKVKLTALLTNRYEHYSVTFTITVKAAE</sequence>
<feature type="signal peptide" evidence="2">
    <location>
        <begin position="1"/>
        <end position="25"/>
    </location>
</feature>
<feature type="domain" description="SLH" evidence="3">
    <location>
        <begin position="24"/>
        <end position="85"/>
    </location>
</feature>
<dbReference type="Gene3D" id="2.60.40.1080">
    <property type="match status" value="1"/>
</dbReference>
<dbReference type="InterPro" id="IPR015919">
    <property type="entry name" value="Cadherin-like_sf"/>
</dbReference>
<dbReference type="GO" id="GO:0045493">
    <property type="term" value="P:xylan catabolic process"/>
    <property type="evidence" value="ECO:0007669"/>
    <property type="project" value="UniProtKB-KW"/>
</dbReference>
<dbReference type="InterPro" id="IPR013783">
    <property type="entry name" value="Ig-like_fold"/>
</dbReference>
<dbReference type="SUPFAM" id="SSF49313">
    <property type="entry name" value="Cadherin-like"/>
    <property type="match status" value="1"/>
</dbReference>
<dbReference type="KEGG" id="asoc:CB4_01015"/>
<dbReference type="GO" id="GO:0005509">
    <property type="term" value="F:calcium ion binding"/>
    <property type="evidence" value="ECO:0007669"/>
    <property type="project" value="InterPro"/>
</dbReference>
<dbReference type="Pfam" id="PF00395">
    <property type="entry name" value="SLH"/>
    <property type="match status" value="3"/>
</dbReference>
<dbReference type="InterPro" id="IPR001119">
    <property type="entry name" value="SLH_dom"/>
</dbReference>
<keyword evidence="5" id="KW-1185">Reference proteome</keyword>
<evidence type="ECO:0000259" key="3">
    <source>
        <dbReference type="PROSITE" id="PS51272"/>
    </source>
</evidence>
<keyword evidence="2" id="KW-0732">Signal</keyword>
<dbReference type="Gene3D" id="2.60.40.10">
    <property type="entry name" value="Immunoglobulins"/>
    <property type="match status" value="1"/>
</dbReference>
<evidence type="ECO:0000313" key="4">
    <source>
        <dbReference type="EMBL" id="BAU26846.1"/>
    </source>
</evidence>
<evidence type="ECO:0000313" key="5">
    <source>
        <dbReference type="Proteomes" id="UP000217696"/>
    </source>
</evidence>
<dbReference type="GO" id="GO:0016020">
    <property type="term" value="C:membrane"/>
    <property type="evidence" value="ECO:0007669"/>
    <property type="project" value="InterPro"/>
</dbReference>
<keyword evidence="4" id="KW-0858">Xylan degradation</keyword>
<name>A0A0U5BFA5_9BACL</name>
<dbReference type="InterPro" id="IPR046780">
    <property type="entry name" value="aBig_2"/>
</dbReference>
<accession>A0A0U5BFA5</accession>
<keyword evidence="4" id="KW-0326">Glycosidase</keyword>
<keyword evidence="4" id="KW-0378">Hydrolase</keyword>
<dbReference type="PROSITE" id="PS51272">
    <property type="entry name" value="SLH"/>
    <property type="match status" value="3"/>
</dbReference>
<dbReference type="EC" id="3.2.1.8" evidence="4"/>
<feature type="chain" id="PRO_5006855253" evidence="2">
    <location>
        <begin position="26"/>
        <end position="791"/>
    </location>
</feature>
<dbReference type="EMBL" id="AP017312">
    <property type="protein sequence ID" value="BAU26846.1"/>
    <property type="molecule type" value="Genomic_DNA"/>
</dbReference>
<feature type="region of interest" description="Disordered" evidence="1">
    <location>
        <begin position="207"/>
        <end position="258"/>
    </location>
</feature>
<keyword evidence="4" id="KW-0119">Carbohydrate metabolism</keyword>
<dbReference type="InterPro" id="IPR051465">
    <property type="entry name" value="Cell_Envelope_Struct_Comp"/>
</dbReference>
<organism evidence="4 5">
    <name type="scientific">Aneurinibacillus soli</name>
    <dbReference type="NCBI Taxonomy" id="1500254"/>
    <lineage>
        <taxon>Bacteria</taxon>
        <taxon>Bacillati</taxon>
        <taxon>Bacillota</taxon>
        <taxon>Bacilli</taxon>
        <taxon>Bacillales</taxon>
        <taxon>Paenibacillaceae</taxon>
        <taxon>Aneurinibacillus group</taxon>
        <taxon>Aneurinibacillus</taxon>
    </lineage>
</organism>
<evidence type="ECO:0000256" key="1">
    <source>
        <dbReference type="SAM" id="MobiDB-lite"/>
    </source>
</evidence>
<evidence type="ECO:0000256" key="2">
    <source>
        <dbReference type="SAM" id="SignalP"/>
    </source>
</evidence>
<dbReference type="Pfam" id="PF17963">
    <property type="entry name" value="Big_9"/>
    <property type="match status" value="2"/>
</dbReference>
<feature type="domain" description="SLH" evidence="3">
    <location>
        <begin position="152"/>
        <end position="212"/>
    </location>
</feature>
<keyword evidence="4" id="KW-0624">Polysaccharide degradation</keyword>
<dbReference type="Proteomes" id="UP000217696">
    <property type="component" value="Chromosome"/>
</dbReference>
<dbReference type="RefSeq" id="WP_157737791.1">
    <property type="nucleotide sequence ID" value="NZ_AP017312.1"/>
</dbReference>
<dbReference type="AlphaFoldDB" id="A0A0U5BFA5"/>
<dbReference type="Pfam" id="PF20578">
    <property type="entry name" value="aBig_2"/>
    <property type="match status" value="1"/>
</dbReference>
<dbReference type="SMART" id="SM00635">
    <property type="entry name" value="BID_2"/>
    <property type="match status" value="2"/>
</dbReference>
<protein>
    <submittedName>
        <fullName evidence="4">Endo-1,4-beta-xylanase A</fullName>
        <ecNumber evidence="4">3.2.1.8</ecNumber>
    </submittedName>
</protein>
<dbReference type="InterPro" id="IPR003343">
    <property type="entry name" value="Big_2"/>
</dbReference>
<reference evidence="4 5" key="1">
    <citation type="submission" date="2015-12" db="EMBL/GenBank/DDBJ databases">
        <title>Genome sequence of Aneurinibacillus soli.</title>
        <authorList>
            <person name="Lee J.S."/>
            <person name="Lee K.C."/>
            <person name="Kim K.K."/>
            <person name="Lee B.W."/>
        </authorList>
    </citation>
    <scope>NUCLEOTIDE SEQUENCE [LARGE SCALE GENOMIC DNA]</scope>
    <source>
        <strain evidence="4 5">CB4</strain>
    </source>
</reference>
<feature type="compositionally biased region" description="Pro residues" evidence="1">
    <location>
        <begin position="215"/>
        <end position="232"/>
    </location>
</feature>
<feature type="domain" description="SLH" evidence="3">
    <location>
        <begin position="86"/>
        <end position="149"/>
    </location>
</feature>
<feature type="compositionally biased region" description="Low complexity" evidence="1">
    <location>
        <begin position="233"/>
        <end position="242"/>
    </location>
</feature>
<dbReference type="PANTHER" id="PTHR43308">
    <property type="entry name" value="OUTER MEMBRANE PROTEIN ALPHA-RELATED"/>
    <property type="match status" value="1"/>
</dbReference>
<dbReference type="PANTHER" id="PTHR43308:SF5">
    <property type="entry name" value="S-LAYER PROTEIN _ PEPTIDOGLYCAN ENDO-BETA-N-ACETYLGLUCOSAMINIDASE"/>
    <property type="match status" value="1"/>
</dbReference>
<dbReference type="GO" id="GO:0031176">
    <property type="term" value="F:endo-1,4-beta-xylanase activity"/>
    <property type="evidence" value="ECO:0007669"/>
    <property type="project" value="UniProtKB-EC"/>
</dbReference>